<accession>A0A2P2QQ74</accession>
<protein>
    <submittedName>
        <fullName evidence="1">Uncharacterized protein</fullName>
    </submittedName>
</protein>
<reference evidence="1" key="1">
    <citation type="submission" date="2018-02" db="EMBL/GenBank/DDBJ databases">
        <title>Rhizophora mucronata_Transcriptome.</title>
        <authorList>
            <person name="Meera S.P."/>
            <person name="Sreeshan A."/>
            <person name="Augustine A."/>
        </authorList>
    </citation>
    <scope>NUCLEOTIDE SEQUENCE</scope>
    <source>
        <tissue evidence="1">Leaf</tissue>
    </source>
</reference>
<proteinExistence type="predicted"/>
<dbReference type="AlphaFoldDB" id="A0A2P2QQ74"/>
<organism evidence="1">
    <name type="scientific">Rhizophora mucronata</name>
    <name type="common">Asiatic mangrove</name>
    <dbReference type="NCBI Taxonomy" id="61149"/>
    <lineage>
        <taxon>Eukaryota</taxon>
        <taxon>Viridiplantae</taxon>
        <taxon>Streptophyta</taxon>
        <taxon>Embryophyta</taxon>
        <taxon>Tracheophyta</taxon>
        <taxon>Spermatophyta</taxon>
        <taxon>Magnoliopsida</taxon>
        <taxon>eudicotyledons</taxon>
        <taxon>Gunneridae</taxon>
        <taxon>Pentapetalae</taxon>
        <taxon>rosids</taxon>
        <taxon>fabids</taxon>
        <taxon>Malpighiales</taxon>
        <taxon>Rhizophoraceae</taxon>
        <taxon>Rhizophora</taxon>
    </lineage>
</organism>
<name>A0A2P2QQ74_RHIMU</name>
<evidence type="ECO:0000313" key="1">
    <source>
        <dbReference type="EMBL" id="MBX69085.1"/>
    </source>
</evidence>
<sequence>MPQEISISRNPIFQLRVKRGNKRLENNAAKILQNMHNSANNKTFLPPTLHSTIIGSRASCIACDGYERALLYKINHVCARASTHNTCFCIYIDM</sequence>
<dbReference type="EMBL" id="GGEC01088601">
    <property type="protein sequence ID" value="MBX69085.1"/>
    <property type="molecule type" value="Transcribed_RNA"/>
</dbReference>